<gene>
    <name evidence="2" type="ORF">DYB32_000830</name>
</gene>
<evidence type="ECO:0000256" key="1">
    <source>
        <dbReference type="SAM" id="MobiDB-lite"/>
    </source>
</evidence>
<feature type="region of interest" description="Disordered" evidence="1">
    <location>
        <begin position="1"/>
        <end position="87"/>
    </location>
</feature>
<evidence type="ECO:0000313" key="2">
    <source>
        <dbReference type="EMBL" id="RHY34585.1"/>
    </source>
</evidence>
<dbReference type="EMBL" id="QUSY01000024">
    <property type="protein sequence ID" value="RHY34585.1"/>
    <property type="molecule type" value="Genomic_DNA"/>
</dbReference>
<protein>
    <recommendedName>
        <fullName evidence="4">Helicase-associated domain-containing protein</fullName>
    </recommendedName>
</protein>
<organism evidence="2 3">
    <name type="scientific">Aphanomyces invadans</name>
    <dbReference type="NCBI Taxonomy" id="157072"/>
    <lineage>
        <taxon>Eukaryota</taxon>
        <taxon>Sar</taxon>
        <taxon>Stramenopiles</taxon>
        <taxon>Oomycota</taxon>
        <taxon>Saprolegniomycetes</taxon>
        <taxon>Saprolegniales</taxon>
        <taxon>Verrucalvaceae</taxon>
        <taxon>Aphanomyces</taxon>
    </lineage>
</organism>
<feature type="compositionally biased region" description="Basic and acidic residues" evidence="1">
    <location>
        <begin position="46"/>
        <end position="77"/>
    </location>
</feature>
<accession>A0A3R6W3S2</accession>
<comment type="caution">
    <text evidence="2">The sequence shown here is derived from an EMBL/GenBank/DDBJ whole genome shotgun (WGS) entry which is preliminary data.</text>
</comment>
<name>A0A3R6W3S2_9STRA</name>
<evidence type="ECO:0000313" key="3">
    <source>
        <dbReference type="Proteomes" id="UP000285060"/>
    </source>
</evidence>
<feature type="compositionally biased region" description="Basic and acidic residues" evidence="1">
    <location>
        <begin position="29"/>
        <end position="38"/>
    </location>
</feature>
<keyword evidence="3" id="KW-1185">Reference proteome</keyword>
<dbReference type="VEuPathDB" id="FungiDB:H310_00204"/>
<dbReference type="PANTHER" id="PTHR37066:SF1">
    <property type="entry name" value="LNS2_PITP DOMAIN-CONTAINING PROTEIN"/>
    <property type="match status" value="1"/>
</dbReference>
<dbReference type="Proteomes" id="UP000285060">
    <property type="component" value="Unassembled WGS sequence"/>
</dbReference>
<reference evidence="2 3" key="1">
    <citation type="submission" date="2018-08" db="EMBL/GenBank/DDBJ databases">
        <title>Aphanomyces genome sequencing and annotation.</title>
        <authorList>
            <person name="Minardi D."/>
            <person name="Oidtmann B."/>
            <person name="Van Der Giezen M."/>
            <person name="Studholme D.J."/>
        </authorList>
    </citation>
    <scope>NUCLEOTIDE SEQUENCE [LARGE SCALE GENOMIC DNA]</scope>
    <source>
        <strain evidence="2 3">NJM0002</strain>
    </source>
</reference>
<dbReference type="AlphaFoldDB" id="A0A3R6W3S2"/>
<dbReference type="PANTHER" id="PTHR37066">
    <property type="entry name" value="HELICASE-ASSOCIATED"/>
    <property type="match status" value="1"/>
</dbReference>
<feature type="region of interest" description="Disordered" evidence="1">
    <location>
        <begin position="899"/>
        <end position="935"/>
    </location>
</feature>
<evidence type="ECO:0008006" key="4">
    <source>
        <dbReference type="Google" id="ProtNLM"/>
    </source>
</evidence>
<feature type="compositionally biased region" description="Basic and acidic residues" evidence="1">
    <location>
        <begin position="899"/>
        <end position="909"/>
    </location>
</feature>
<sequence>MESGAKGGYAAHTASEAPSPVKVTRPRKKHDDDVDHRYTSRKRGRREKDLDGGHHSLTKYLDEPREHHRSSVGEKAESTSNGNVSAAGIGPSVPPGAVLFLTHPGRDEIASGKSLLDLMRRSSRLKSKRRDDPRMEEAYFAVHDTVLVPQGLVDKIDAKLKDDFLAKVVADHTNNWIQMSNFVNNREFMQNLVQVVQPRYPCPYPTLLDEVLISFLFQRPEYADTLLKPLIQRLSHSNEPVAADKHSLVLAMQRHIAQLKRNHGHGDMAALSTRHQIATLAIMKTLFEGNDNLLLLPWILTCLHACTDSLLHVIVAKVTNSIGCLAILQPDPHNLQWLRMWQQEHWDVPHADVQLEGLVRLERKQLHDAPADRSCGSFHRAVVREALNQFGNQPQNRFHLFGEAFDAFFDRATAMDSFPLLEDTVQKYPPPYPNDTSYTHPVVAMIGLFKQTVPVRSPWFVGHLWPFVLQRYCDVATLRTIFQEHVLPLVFGTADTGSRDLMLVGMEPLVTFLDAVHTVSISTAREVFQVWAQVWMDSSFDVPTPVLLTLLCVALGLQHGHWTTLAGAAVVDEFCKFTSAIGHAFFASLMAHTPAPNLSPISWLLRAVLLSKGGLSPNLVVPLCQQVLVHLPEKPSVQWNAMFQRVLAMALVVEEGSLAAADSATFYDSETSTVVPFPRLTPSIHQTTDPVIVSRLQVLTALVLDDCHPTAAQFIRRQLLSDSSFQALLDLASSTCRDVASHTLTLLLELVPPASEDIDASPQHVALLMLRHMCHADLRPEWSKLICHGIRTMETSTEPLCLIQLDIVLWIVSHDSDHRFRPDFELANAHQQVERLLILPRWQVPSVITMARQALKGLEAYMAVETAAKVAAVRGKLLTPLEVERMFDSAIKTIESLYEGKEKSNKEPRSSAAPSTGKAVTAEVQPSRHKKRCPLHPYSSFKNQKLLVALAKLVRADQAKTSVYTSMPALFTVPDREPWPPTLRGGTVNIQGFRTAKAKGKIHPKIVKKLDAIKFVWDLHQHKWDVNLWGLRIYRSAYDPQLNIPPTFVVGDKDPAFPRDLWKFPLGQWVADIKANICTVPEDKKRLLGQVGLVWVE</sequence>
<proteinExistence type="predicted"/>
<dbReference type="VEuPathDB" id="FungiDB:H310_00206"/>